<evidence type="ECO:0000313" key="1">
    <source>
        <dbReference type="EMBL" id="KAH3867766.1"/>
    </source>
</evidence>
<keyword evidence="2" id="KW-1185">Reference proteome</keyword>
<gene>
    <name evidence="1" type="ORF">DPMN_030902</name>
</gene>
<reference evidence="1" key="2">
    <citation type="submission" date="2020-11" db="EMBL/GenBank/DDBJ databases">
        <authorList>
            <person name="McCartney M.A."/>
            <person name="Auch B."/>
            <person name="Kono T."/>
            <person name="Mallez S."/>
            <person name="Becker A."/>
            <person name="Gohl D.M."/>
            <person name="Silverstein K.A.T."/>
            <person name="Koren S."/>
            <person name="Bechman K.B."/>
            <person name="Herman A."/>
            <person name="Abrahante J.E."/>
            <person name="Garbe J."/>
        </authorList>
    </citation>
    <scope>NUCLEOTIDE SEQUENCE</scope>
    <source>
        <strain evidence="1">Duluth1</strain>
        <tissue evidence="1">Whole animal</tissue>
    </source>
</reference>
<protein>
    <submittedName>
        <fullName evidence="1">Uncharacterized protein</fullName>
    </submittedName>
</protein>
<evidence type="ECO:0000313" key="2">
    <source>
        <dbReference type="Proteomes" id="UP000828390"/>
    </source>
</evidence>
<dbReference type="AlphaFoldDB" id="A0A9D4RGL3"/>
<dbReference type="EMBL" id="JAIWYP010000002">
    <property type="protein sequence ID" value="KAH3867766.1"/>
    <property type="molecule type" value="Genomic_DNA"/>
</dbReference>
<name>A0A9D4RGL3_DREPO</name>
<sequence>MEVKPHFAAQRVGGRFKYLWLGSYCMASLWRWSATGFRILTSSGTLREYLCSLESDYLSTLCVSVNVDV</sequence>
<proteinExistence type="predicted"/>
<comment type="caution">
    <text evidence="1">The sequence shown here is derived from an EMBL/GenBank/DDBJ whole genome shotgun (WGS) entry which is preliminary data.</text>
</comment>
<dbReference type="Proteomes" id="UP000828390">
    <property type="component" value="Unassembled WGS sequence"/>
</dbReference>
<reference evidence="1" key="1">
    <citation type="journal article" date="2019" name="bioRxiv">
        <title>The Genome of the Zebra Mussel, Dreissena polymorpha: A Resource for Invasive Species Research.</title>
        <authorList>
            <person name="McCartney M.A."/>
            <person name="Auch B."/>
            <person name="Kono T."/>
            <person name="Mallez S."/>
            <person name="Zhang Y."/>
            <person name="Obille A."/>
            <person name="Becker A."/>
            <person name="Abrahante J.E."/>
            <person name="Garbe J."/>
            <person name="Badalamenti J.P."/>
            <person name="Herman A."/>
            <person name="Mangelson H."/>
            <person name="Liachko I."/>
            <person name="Sullivan S."/>
            <person name="Sone E.D."/>
            <person name="Koren S."/>
            <person name="Silverstein K.A.T."/>
            <person name="Beckman K.B."/>
            <person name="Gohl D.M."/>
        </authorList>
    </citation>
    <scope>NUCLEOTIDE SEQUENCE</scope>
    <source>
        <strain evidence="1">Duluth1</strain>
        <tissue evidence="1">Whole animal</tissue>
    </source>
</reference>
<accession>A0A9D4RGL3</accession>
<organism evidence="1 2">
    <name type="scientific">Dreissena polymorpha</name>
    <name type="common">Zebra mussel</name>
    <name type="synonym">Mytilus polymorpha</name>
    <dbReference type="NCBI Taxonomy" id="45954"/>
    <lineage>
        <taxon>Eukaryota</taxon>
        <taxon>Metazoa</taxon>
        <taxon>Spiralia</taxon>
        <taxon>Lophotrochozoa</taxon>
        <taxon>Mollusca</taxon>
        <taxon>Bivalvia</taxon>
        <taxon>Autobranchia</taxon>
        <taxon>Heteroconchia</taxon>
        <taxon>Euheterodonta</taxon>
        <taxon>Imparidentia</taxon>
        <taxon>Neoheterodontei</taxon>
        <taxon>Myida</taxon>
        <taxon>Dreissenoidea</taxon>
        <taxon>Dreissenidae</taxon>
        <taxon>Dreissena</taxon>
    </lineage>
</organism>